<dbReference type="InterPro" id="IPR029063">
    <property type="entry name" value="SAM-dependent_MTases_sf"/>
</dbReference>
<proteinExistence type="predicted"/>
<dbReference type="EMBL" id="LAZR01038227">
    <property type="protein sequence ID" value="KKL20107.1"/>
    <property type="molecule type" value="Genomic_DNA"/>
</dbReference>
<dbReference type="SUPFAM" id="SSF53335">
    <property type="entry name" value="S-adenosyl-L-methionine-dependent methyltransferases"/>
    <property type="match status" value="1"/>
</dbReference>
<protein>
    <submittedName>
        <fullName evidence="1">Uncharacterized protein</fullName>
    </submittedName>
</protein>
<dbReference type="Pfam" id="PF13578">
    <property type="entry name" value="Methyltransf_24"/>
    <property type="match status" value="1"/>
</dbReference>
<reference evidence="1" key="1">
    <citation type="journal article" date="2015" name="Nature">
        <title>Complex archaea that bridge the gap between prokaryotes and eukaryotes.</title>
        <authorList>
            <person name="Spang A."/>
            <person name="Saw J.H."/>
            <person name="Jorgensen S.L."/>
            <person name="Zaremba-Niedzwiedzka K."/>
            <person name="Martijn J."/>
            <person name="Lind A.E."/>
            <person name="van Eijk R."/>
            <person name="Schleper C."/>
            <person name="Guy L."/>
            <person name="Ettema T.J."/>
        </authorList>
    </citation>
    <scope>NUCLEOTIDE SEQUENCE</scope>
</reference>
<name>A0A0F9C1J4_9ZZZZ</name>
<gene>
    <name evidence="1" type="ORF">LCGC14_2458770</name>
</gene>
<sequence length="198" mass="23194">MEEVKSSYAENNFGVVFKALVTQKMPITCVELGVLNGYSSLYIGLALKYNYKEHAIKGHLHSYDQWEDYPYNHGNKDSVQGLLERNEIDDYVSLYYADAMKVHELYEEKKVDLLHVDISNHGDTFNFMIEKWHPILKVNGLFLFEGGSEERDYTEWMIDYKFPSIKKAIESNEIVDSFYQYETYTKFPSLTVFTKKGE</sequence>
<dbReference type="AlphaFoldDB" id="A0A0F9C1J4"/>
<evidence type="ECO:0000313" key="1">
    <source>
        <dbReference type="EMBL" id="KKL20107.1"/>
    </source>
</evidence>
<dbReference type="Gene3D" id="3.40.50.150">
    <property type="entry name" value="Vaccinia Virus protein VP39"/>
    <property type="match status" value="1"/>
</dbReference>
<organism evidence="1">
    <name type="scientific">marine sediment metagenome</name>
    <dbReference type="NCBI Taxonomy" id="412755"/>
    <lineage>
        <taxon>unclassified sequences</taxon>
        <taxon>metagenomes</taxon>
        <taxon>ecological metagenomes</taxon>
    </lineage>
</organism>
<accession>A0A0F9C1J4</accession>
<comment type="caution">
    <text evidence="1">The sequence shown here is derived from an EMBL/GenBank/DDBJ whole genome shotgun (WGS) entry which is preliminary data.</text>
</comment>